<proteinExistence type="predicted"/>
<gene>
    <name evidence="1" type="ORF">FHP24_26535</name>
</gene>
<keyword evidence="2" id="KW-1185">Reference proteome</keyword>
<dbReference type="Proteomes" id="UP000311605">
    <property type="component" value="Unassembled WGS sequence"/>
</dbReference>
<protein>
    <submittedName>
        <fullName evidence="1">Uncharacterized protein</fullName>
    </submittedName>
</protein>
<name>A0A5C4XAI4_9HYPH</name>
<reference evidence="1 2" key="1">
    <citation type="submission" date="2019-06" db="EMBL/GenBank/DDBJ databases">
        <title>The draft genome of Rhizobium smilacinae PTYR-5.</title>
        <authorList>
            <person name="Liu L."/>
            <person name="Li L."/>
            <person name="Zhang X."/>
        </authorList>
    </citation>
    <scope>NUCLEOTIDE SEQUENCE [LARGE SCALE GENOMIC DNA]</scope>
    <source>
        <strain evidence="1 2">PTYR-5</strain>
    </source>
</reference>
<dbReference type="EMBL" id="VDMN01000009">
    <property type="protein sequence ID" value="TNM60352.1"/>
    <property type="molecule type" value="Genomic_DNA"/>
</dbReference>
<comment type="caution">
    <text evidence="1">The sequence shown here is derived from an EMBL/GenBank/DDBJ whole genome shotgun (WGS) entry which is preliminary data.</text>
</comment>
<dbReference type="OrthoDB" id="8421409at2"/>
<evidence type="ECO:0000313" key="2">
    <source>
        <dbReference type="Proteomes" id="UP000311605"/>
    </source>
</evidence>
<evidence type="ECO:0000313" key="1">
    <source>
        <dbReference type="EMBL" id="TNM60352.1"/>
    </source>
</evidence>
<sequence>MRAPHNNNEHFKTDLRIRDQIIHALYLKLKSERETREALLDASQAGAGPEVLEAIASDPIPVIDDLGQEETVRALVDRFILRSDMQSVQNSGTGR</sequence>
<organism evidence="1 2">
    <name type="scientific">Aliirhizobium smilacinae</name>
    <dbReference type="NCBI Taxonomy" id="1395944"/>
    <lineage>
        <taxon>Bacteria</taxon>
        <taxon>Pseudomonadati</taxon>
        <taxon>Pseudomonadota</taxon>
        <taxon>Alphaproteobacteria</taxon>
        <taxon>Hyphomicrobiales</taxon>
        <taxon>Rhizobiaceae</taxon>
        <taxon>Aliirhizobium</taxon>
    </lineage>
</organism>
<dbReference type="AlphaFoldDB" id="A0A5C4XAI4"/>
<accession>A0A5C4XAI4</accession>